<feature type="transmembrane region" description="Helical" evidence="8">
    <location>
        <begin position="166"/>
        <end position="193"/>
    </location>
</feature>
<feature type="compositionally biased region" description="Polar residues" evidence="9">
    <location>
        <begin position="1"/>
        <end position="17"/>
    </location>
</feature>
<keyword evidence="12" id="KW-1185">Reference proteome</keyword>
<keyword evidence="4 8" id="KW-1003">Cell membrane</keyword>
<feature type="region of interest" description="Disordered" evidence="9">
    <location>
        <begin position="1"/>
        <end position="27"/>
    </location>
</feature>
<dbReference type="InterPro" id="IPR006702">
    <property type="entry name" value="CASP_dom"/>
</dbReference>
<evidence type="ECO:0000313" key="12">
    <source>
        <dbReference type="Proteomes" id="UP001202328"/>
    </source>
</evidence>
<dbReference type="Pfam" id="PF04535">
    <property type="entry name" value="CASP_dom"/>
    <property type="match status" value="1"/>
</dbReference>
<feature type="transmembrane region" description="Helical" evidence="8">
    <location>
        <begin position="45"/>
        <end position="65"/>
    </location>
</feature>
<feature type="transmembrane region" description="Helical" evidence="8">
    <location>
        <begin position="127"/>
        <end position="146"/>
    </location>
</feature>
<comment type="caution">
    <text evidence="11">The sequence shown here is derived from an EMBL/GenBank/DDBJ whole genome shotgun (WGS) entry which is preliminary data.</text>
</comment>
<feature type="transmembrane region" description="Helical" evidence="8">
    <location>
        <begin position="85"/>
        <end position="106"/>
    </location>
</feature>
<accession>A0AAD4TI80</accession>
<name>A0AAD4TI80_9MAGN</name>
<keyword evidence="6 8" id="KW-1133">Transmembrane helix</keyword>
<sequence>MRSPQESLRNGVLETSTPPHHHHHHQPHHFHSTVSLLKLRRFNTLILIFRFVSFCFCLASTIFMATNSSNLLTWADFTTLRVVLAANGIVAVYSLAEMGASIWEILKGTTVLPETIQVWFDFSHDQVFAYLLVSANVAGTTMVRTLRNDGHTCSVNSSFCVQSTISISLGYVGFLFLGFSSLLSGFRVVCFIINCSRFHL</sequence>
<evidence type="ECO:0000256" key="9">
    <source>
        <dbReference type="SAM" id="MobiDB-lite"/>
    </source>
</evidence>
<comment type="subunit">
    <text evidence="3 8">Homodimer and heterodimers.</text>
</comment>
<dbReference type="EMBL" id="JAJJMB010000835">
    <property type="protein sequence ID" value="KAI3960923.1"/>
    <property type="molecule type" value="Genomic_DNA"/>
</dbReference>
<keyword evidence="5 8" id="KW-0812">Transmembrane</keyword>
<reference evidence="11" key="1">
    <citation type="submission" date="2022-04" db="EMBL/GenBank/DDBJ databases">
        <title>A functionally conserved STORR gene fusion in Papaver species that diverged 16.8 million years ago.</title>
        <authorList>
            <person name="Catania T."/>
        </authorList>
    </citation>
    <scope>NUCLEOTIDE SEQUENCE</scope>
    <source>
        <strain evidence="11">S-188037</strain>
    </source>
</reference>
<protein>
    <recommendedName>
        <fullName evidence="8">CASP-like protein</fullName>
    </recommendedName>
</protein>
<dbReference type="PANTHER" id="PTHR33573:SF56">
    <property type="entry name" value="CASP-LIKE PROTEIN 4C1"/>
    <property type="match status" value="1"/>
</dbReference>
<evidence type="ECO:0000256" key="5">
    <source>
        <dbReference type="ARBA" id="ARBA00022692"/>
    </source>
</evidence>
<gene>
    <name evidence="11" type="ORF">MKW98_019124</name>
</gene>
<feature type="domain" description="Casparian strip membrane protein" evidence="10">
    <location>
        <begin position="42"/>
        <end position="176"/>
    </location>
</feature>
<evidence type="ECO:0000259" key="10">
    <source>
        <dbReference type="Pfam" id="PF04535"/>
    </source>
</evidence>
<evidence type="ECO:0000256" key="4">
    <source>
        <dbReference type="ARBA" id="ARBA00022475"/>
    </source>
</evidence>
<evidence type="ECO:0000256" key="7">
    <source>
        <dbReference type="ARBA" id="ARBA00023136"/>
    </source>
</evidence>
<evidence type="ECO:0000256" key="1">
    <source>
        <dbReference type="ARBA" id="ARBA00004651"/>
    </source>
</evidence>
<dbReference type="GO" id="GO:0005886">
    <property type="term" value="C:plasma membrane"/>
    <property type="evidence" value="ECO:0007669"/>
    <property type="project" value="UniProtKB-SubCell"/>
</dbReference>
<evidence type="ECO:0000256" key="8">
    <source>
        <dbReference type="RuleBase" id="RU361233"/>
    </source>
</evidence>
<evidence type="ECO:0000313" key="11">
    <source>
        <dbReference type="EMBL" id="KAI3960923.1"/>
    </source>
</evidence>
<evidence type="ECO:0000256" key="2">
    <source>
        <dbReference type="ARBA" id="ARBA00007651"/>
    </source>
</evidence>
<evidence type="ECO:0000256" key="6">
    <source>
        <dbReference type="ARBA" id="ARBA00022989"/>
    </source>
</evidence>
<dbReference type="AlphaFoldDB" id="A0AAD4TI80"/>
<organism evidence="11 12">
    <name type="scientific">Papaver atlanticum</name>
    <dbReference type="NCBI Taxonomy" id="357466"/>
    <lineage>
        <taxon>Eukaryota</taxon>
        <taxon>Viridiplantae</taxon>
        <taxon>Streptophyta</taxon>
        <taxon>Embryophyta</taxon>
        <taxon>Tracheophyta</taxon>
        <taxon>Spermatophyta</taxon>
        <taxon>Magnoliopsida</taxon>
        <taxon>Ranunculales</taxon>
        <taxon>Papaveraceae</taxon>
        <taxon>Papaveroideae</taxon>
        <taxon>Papaver</taxon>
    </lineage>
</organism>
<dbReference type="Proteomes" id="UP001202328">
    <property type="component" value="Unassembled WGS sequence"/>
</dbReference>
<dbReference type="PANTHER" id="PTHR33573">
    <property type="entry name" value="CASP-LIKE PROTEIN 4A4"/>
    <property type="match status" value="1"/>
</dbReference>
<evidence type="ECO:0000256" key="3">
    <source>
        <dbReference type="ARBA" id="ARBA00011489"/>
    </source>
</evidence>
<keyword evidence="7 8" id="KW-0472">Membrane</keyword>
<comment type="subcellular location">
    <subcellularLocation>
        <location evidence="1 8">Cell membrane</location>
        <topology evidence="1 8">Multi-pass membrane protein</topology>
    </subcellularLocation>
</comment>
<comment type="similarity">
    <text evidence="2 8">Belongs to the Casparian strip membrane proteins (CASP) family.</text>
</comment>
<proteinExistence type="inferred from homology"/>